<dbReference type="Proteomes" id="UP000321393">
    <property type="component" value="Unassembled WGS sequence"/>
</dbReference>
<feature type="coiled-coil region" evidence="1">
    <location>
        <begin position="38"/>
        <end position="65"/>
    </location>
</feature>
<evidence type="ECO:0000256" key="1">
    <source>
        <dbReference type="SAM" id="Coils"/>
    </source>
</evidence>
<evidence type="ECO:0000313" key="2">
    <source>
        <dbReference type="EMBL" id="KAA0059488.1"/>
    </source>
</evidence>
<gene>
    <name evidence="2" type="ORF">E6C27_scaffold242G002240</name>
</gene>
<comment type="caution">
    <text evidence="2">The sequence shown here is derived from an EMBL/GenBank/DDBJ whole genome shotgun (WGS) entry which is preliminary data.</text>
</comment>
<proteinExistence type="predicted"/>
<accession>A0A5A7UWE3</accession>
<name>A0A5A7UWE3_CUCMM</name>
<sequence>MGNKTASTLPKIEQEIQNIDTDNSKPWMPFGSTCLSPAQRIQNRINALEDRKKALLQEYKDLIVHDLTPQPEVLVQVVKDTFLDRVLAVCVLPPSCFGVSSIGPISSASSCFLSYEMIMLYLI</sequence>
<dbReference type="AlphaFoldDB" id="A0A5A7UWE3"/>
<keyword evidence="1" id="KW-0175">Coiled coil</keyword>
<reference evidence="2 3" key="1">
    <citation type="submission" date="2019-08" db="EMBL/GenBank/DDBJ databases">
        <title>Draft genome sequences of two oriental melons (Cucumis melo L. var makuwa).</title>
        <authorList>
            <person name="Kwon S.-Y."/>
        </authorList>
    </citation>
    <scope>NUCLEOTIDE SEQUENCE [LARGE SCALE GENOMIC DNA]</scope>
    <source>
        <strain evidence="3">cv. SW 3</strain>
        <tissue evidence="2">Leaf</tissue>
    </source>
</reference>
<protein>
    <submittedName>
        <fullName evidence="2">Uncharacterized protein</fullName>
    </submittedName>
</protein>
<dbReference type="OrthoDB" id="1426888at2759"/>
<organism evidence="2 3">
    <name type="scientific">Cucumis melo var. makuwa</name>
    <name type="common">Oriental melon</name>
    <dbReference type="NCBI Taxonomy" id="1194695"/>
    <lineage>
        <taxon>Eukaryota</taxon>
        <taxon>Viridiplantae</taxon>
        <taxon>Streptophyta</taxon>
        <taxon>Embryophyta</taxon>
        <taxon>Tracheophyta</taxon>
        <taxon>Spermatophyta</taxon>
        <taxon>Magnoliopsida</taxon>
        <taxon>eudicotyledons</taxon>
        <taxon>Gunneridae</taxon>
        <taxon>Pentapetalae</taxon>
        <taxon>rosids</taxon>
        <taxon>fabids</taxon>
        <taxon>Cucurbitales</taxon>
        <taxon>Cucurbitaceae</taxon>
        <taxon>Benincaseae</taxon>
        <taxon>Cucumis</taxon>
    </lineage>
</organism>
<dbReference type="EMBL" id="SSTE01006467">
    <property type="protein sequence ID" value="KAA0059488.1"/>
    <property type="molecule type" value="Genomic_DNA"/>
</dbReference>
<evidence type="ECO:0000313" key="3">
    <source>
        <dbReference type="Proteomes" id="UP000321393"/>
    </source>
</evidence>